<dbReference type="SUPFAM" id="SSF49265">
    <property type="entry name" value="Fibronectin type III"/>
    <property type="match status" value="1"/>
</dbReference>
<keyword evidence="3 5" id="KW-0326">Glycosidase</keyword>
<evidence type="ECO:0000256" key="1">
    <source>
        <dbReference type="ARBA" id="ARBA00009865"/>
    </source>
</evidence>
<dbReference type="PROSITE" id="PS50853">
    <property type="entry name" value="FN3"/>
    <property type="match status" value="1"/>
</dbReference>
<dbReference type="Gene3D" id="2.60.40.10">
    <property type="entry name" value="Immunoglobulins"/>
    <property type="match status" value="1"/>
</dbReference>
<evidence type="ECO:0000259" key="7">
    <source>
        <dbReference type="PROSITE" id="PS50853"/>
    </source>
</evidence>
<comment type="caution">
    <text evidence="8">The sequence shown here is derived from an EMBL/GenBank/DDBJ whole genome shotgun (WGS) entry which is preliminary data.</text>
</comment>
<keyword evidence="8" id="KW-0858">Xylan degradation</keyword>
<dbReference type="InterPro" id="IPR023296">
    <property type="entry name" value="Glyco_hydro_beta-prop_sf"/>
</dbReference>
<feature type="domain" description="F5/8 type C" evidence="6">
    <location>
        <begin position="322"/>
        <end position="492"/>
    </location>
</feature>
<accession>A0A4R9BH16</accession>
<dbReference type="PROSITE" id="PS50022">
    <property type="entry name" value="FA58C_3"/>
    <property type="match status" value="1"/>
</dbReference>
<dbReference type="Gene3D" id="2.60.120.260">
    <property type="entry name" value="Galactose-binding domain-like"/>
    <property type="match status" value="1"/>
</dbReference>
<organism evidence="8 9">
    <name type="scientific">Cryobacterium lactosi</name>
    <dbReference type="NCBI Taxonomy" id="1259202"/>
    <lineage>
        <taxon>Bacteria</taxon>
        <taxon>Bacillati</taxon>
        <taxon>Actinomycetota</taxon>
        <taxon>Actinomycetes</taxon>
        <taxon>Micrococcales</taxon>
        <taxon>Microbacteriaceae</taxon>
        <taxon>Cryobacterium</taxon>
    </lineage>
</organism>
<reference evidence="8 9" key="1">
    <citation type="submission" date="2019-03" db="EMBL/GenBank/DDBJ databases">
        <title>Genomics of glacier-inhabiting Cryobacterium strains.</title>
        <authorList>
            <person name="Liu Q."/>
            <person name="Xin Y.-H."/>
        </authorList>
    </citation>
    <scope>NUCLEOTIDE SEQUENCE [LARGE SCALE GENOMIC DNA]</scope>
    <source>
        <strain evidence="8 9">Sr59</strain>
    </source>
</reference>
<keyword evidence="9" id="KW-1185">Reference proteome</keyword>
<dbReference type="InterPro" id="IPR036116">
    <property type="entry name" value="FN3_sf"/>
</dbReference>
<evidence type="ECO:0000313" key="9">
    <source>
        <dbReference type="Proteomes" id="UP000298468"/>
    </source>
</evidence>
<dbReference type="GO" id="GO:0004553">
    <property type="term" value="F:hydrolase activity, hydrolyzing O-glycosyl compounds"/>
    <property type="evidence" value="ECO:0007669"/>
    <property type="project" value="InterPro"/>
</dbReference>
<dbReference type="Proteomes" id="UP000298468">
    <property type="component" value="Unassembled WGS sequence"/>
</dbReference>
<feature type="domain" description="Fibronectin type-III" evidence="7">
    <location>
        <begin position="497"/>
        <end position="588"/>
    </location>
</feature>
<dbReference type="PANTHER" id="PTHR42812:SF5">
    <property type="entry name" value="ENDO-ARABINASE"/>
    <property type="match status" value="1"/>
</dbReference>
<dbReference type="GO" id="GO:0045493">
    <property type="term" value="P:xylan catabolic process"/>
    <property type="evidence" value="ECO:0007669"/>
    <property type="project" value="UniProtKB-KW"/>
</dbReference>
<dbReference type="InterPro" id="IPR008979">
    <property type="entry name" value="Galactose-bd-like_sf"/>
</dbReference>
<dbReference type="AlphaFoldDB" id="A0A4R9BH16"/>
<dbReference type="Pfam" id="PF04616">
    <property type="entry name" value="Glyco_hydro_43"/>
    <property type="match status" value="1"/>
</dbReference>
<dbReference type="InterPro" id="IPR000421">
    <property type="entry name" value="FA58C"/>
</dbReference>
<dbReference type="InterPro" id="IPR051795">
    <property type="entry name" value="Glycosyl_Hydrlase_43"/>
</dbReference>
<dbReference type="RefSeq" id="WP_134642554.1">
    <property type="nucleotide sequence ID" value="NZ_SOHM01000042.1"/>
</dbReference>
<protein>
    <submittedName>
        <fullName evidence="8">1,4-beta-xylanase</fullName>
    </submittedName>
</protein>
<evidence type="ECO:0000256" key="5">
    <source>
        <dbReference type="RuleBase" id="RU361187"/>
    </source>
</evidence>
<comment type="similarity">
    <text evidence="1 5">Belongs to the glycosyl hydrolase 43 family.</text>
</comment>
<dbReference type="PANTHER" id="PTHR42812">
    <property type="entry name" value="BETA-XYLOSIDASE"/>
    <property type="match status" value="1"/>
</dbReference>
<gene>
    <name evidence="8" type="ORF">E3T61_19760</name>
</gene>
<dbReference type="InterPro" id="IPR003961">
    <property type="entry name" value="FN3_dom"/>
</dbReference>
<dbReference type="OrthoDB" id="9806701at2"/>
<evidence type="ECO:0000256" key="4">
    <source>
        <dbReference type="ARBA" id="ARBA00023326"/>
    </source>
</evidence>
<proteinExistence type="inferred from homology"/>
<evidence type="ECO:0000313" key="8">
    <source>
        <dbReference type="EMBL" id="TFD84013.1"/>
    </source>
</evidence>
<dbReference type="InterPro" id="IPR006710">
    <property type="entry name" value="Glyco_hydro_43"/>
</dbReference>
<evidence type="ECO:0000259" key="6">
    <source>
        <dbReference type="PROSITE" id="PS50022"/>
    </source>
</evidence>
<dbReference type="InterPro" id="IPR013783">
    <property type="entry name" value="Ig-like_fold"/>
</dbReference>
<dbReference type="EMBL" id="SOHM01000042">
    <property type="protein sequence ID" value="TFD84013.1"/>
    <property type="molecule type" value="Genomic_DNA"/>
</dbReference>
<keyword evidence="4" id="KW-0624">Polysaccharide degradation</keyword>
<sequence length="591" mass="65247">MTQSRVICNPLDLAYAYSDVRSLTGKRSLSREAADPSVVLFRGSYFMFASMTPGFFHSDDLVSWTLQRSDKFPAYDYAPDVREVDGALIISASRRGKPSPFYRSRDPLADDFVEITPGTFAFWDPNLFQDDDGRLYLYWGCDARVPLQGVELDPTTFEQVGTPKALISSDRESRGWERNGENHDPKKNSLMSKLIFGGRPFIEGAWVTKQGNTYYLQYSAPATELNTYADGYYTSKSPLGPYEYSMDSPFSSKPGGFITGAGHGSTFQDEHGNWWHASTMRISVNQTYERRVGLFPAGFDEDGTLFCNQNFADYPSRVPDGPFDPWDDIFAGWMLLSYRKPVAATSSQPGHGPGLAVNENVRDWWVAGISAPGESLTVDLGATVQVHAVQVNLADHDLTKITPAPPKASLRHMAGHKRLVDPATHPTEYVLESSEDGESWSVHWDGRGTGQDTPHKMITIENGTPARYVRVIGHAMPFDAPLALSGIRVFGRGVGSRPAPVEANAVRLDPLTASVSWREDDNADGYNVRYGRQPGKLYHSWLVYGQSALNLSSLNAGEKYWVAVDAFNENGITAGAVVAISAQTTESRVSR</sequence>
<evidence type="ECO:0000256" key="3">
    <source>
        <dbReference type="ARBA" id="ARBA00023295"/>
    </source>
</evidence>
<name>A0A4R9BH16_9MICO</name>
<evidence type="ECO:0000256" key="2">
    <source>
        <dbReference type="ARBA" id="ARBA00022801"/>
    </source>
</evidence>
<dbReference type="SUPFAM" id="SSF75005">
    <property type="entry name" value="Arabinanase/levansucrase/invertase"/>
    <property type="match status" value="1"/>
</dbReference>
<dbReference type="Gene3D" id="2.115.10.20">
    <property type="entry name" value="Glycosyl hydrolase domain, family 43"/>
    <property type="match status" value="1"/>
</dbReference>
<keyword evidence="4" id="KW-0119">Carbohydrate metabolism</keyword>
<dbReference type="CDD" id="cd08982">
    <property type="entry name" value="GH43-like"/>
    <property type="match status" value="1"/>
</dbReference>
<keyword evidence="2 5" id="KW-0378">Hydrolase</keyword>
<dbReference type="SUPFAM" id="SSF49785">
    <property type="entry name" value="Galactose-binding domain-like"/>
    <property type="match status" value="1"/>
</dbReference>